<feature type="compositionally biased region" description="Low complexity" evidence="17">
    <location>
        <begin position="78"/>
        <end position="88"/>
    </location>
</feature>
<dbReference type="SUPFAM" id="SSF140990">
    <property type="entry name" value="FtsH protease domain-like"/>
    <property type="match status" value="1"/>
</dbReference>
<evidence type="ECO:0000256" key="5">
    <source>
        <dbReference type="ARBA" id="ARBA00022670"/>
    </source>
</evidence>
<evidence type="ECO:0000313" key="19">
    <source>
        <dbReference type="EMBL" id="KAF9521694.1"/>
    </source>
</evidence>
<dbReference type="InterPro" id="IPR005936">
    <property type="entry name" value="FtsH"/>
</dbReference>
<evidence type="ECO:0000256" key="14">
    <source>
        <dbReference type="ARBA" id="ARBA00023128"/>
    </source>
</evidence>
<dbReference type="InterPro" id="IPR037219">
    <property type="entry name" value="Peptidase_M41-like"/>
</dbReference>
<evidence type="ECO:0000256" key="4">
    <source>
        <dbReference type="ARBA" id="ARBA00010550"/>
    </source>
</evidence>
<dbReference type="InterPro" id="IPR003960">
    <property type="entry name" value="ATPase_AAA_CS"/>
</dbReference>
<dbReference type="GO" id="GO:0034982">
    <property type="term" value="P:mitochondrial protein processing"/>
    <property type="evidence" value="ECO:0007669"/>
    <property type="project" value="TreeGrafter"/>
</dbReference>
<feature type="compositionally biased region" description="Basic and acidic residues" evidence="17">
    <location>
        <begin position="33"/>
        <end position="55"/>
    </location>
</feature>
<dbReference type="AlphaFoldDB" id="A0A9P6E382"/>
<dbReference type="Gene3D" id="1.20.58.760">
    <property type="entry name" value="Peptidase M41"/>
    <property type="match status" value="1"/>
</dbReference>
<dbReference type="Pfam" id="PF17862">
    <property type="entry name" value="AAA_lid_3"/>
    <property type="match status" value="1"/>
</dbReference>
<dbReference type="Gene3D" id="3.40.50.300">
    <property type="entry name" value="P-loop containing nucleotide triphosphate hydrolases"/>
    <property type="match status" value="1"/>
</dbReference>
<evidence type="ECO:0000256" key="10">
    <source>
        <dbReference type="ARBA" id="ARBA00022833"/>
    </source>
</evidence>
<evidence type="ECO:0000256" key="6">
    <source>
        <dbReference type="ARBA" id="ARBA00022692"/>
    </source>
</evidence>
<dbReference type="NCBIfam" id="TIGR01241">
    <property type="entry name" value="FtsH_fam"/>
    <property type="match status" value="1"/>
</dbReference>
<dbReference type="InterPro" id="IPR011546">
    <property type="entry name" value="Pept_M41_FtsH_extracell"/>
</dbReference>
<dbReference type="EMBL" id="MU158001">
    <property type="protein sequence ID" value="KAF9521694.1"/>
    <property type="molecule type" value="Genomic_DNA"/>
</dbReference>
<evidence type="ECO:0000259" key="18">
    <source>
        <dbReference type="SMART" id="SM00382"/>
    </source>
</evidence>
<dbReference type="Pfam" id="PF01434">
    <property type="entry name" value="Peptidase_M41"/>
    <property type="match status" value="1"/>
</dbReference>
<feature type="compositionally biased region" description="Pro residues" evidence="17">
    <location>
        <begin position="754"/>
        <end position="775"/>
    </location>
</feature>
<feature type="compositionally biased region" description="Basic and acidic residues" evidence="17">
    <location>
        <begin position="740"/>
        <end position="752"/>
    </location>
</feature>
<protein>
    <submittedName>
        <fullName evidence="19">Peptidase family M41-domain-containing protein</fullName>
    </submittedName>
</protein>
<keyword evidence="13" id="KW-0482">Metalloprotease</keyword>
<dbReference type="PANTHER" id="PTHR43655:SF2">
    <property type="entry name" value="AFG3 LIKE MATRIX AAA PEPTIDASE SUBUNIT 2, ISOFORM A"/>
    <property type="match status" value="1"/>
</dbReference>
<dbReference type="GO" id="GO:0008270">
    <property type="term" value="F:zinc ion binding"/>
    <property type="evidence" value="ECO:0007669"/>
    <property type="project" value="InterPro"/>
</dbReference>
<dbReference type="InterPro" id="IPR027417">
    <property type="entry name" value="P-loop_NTPase"/>
</dbReference>
<dbReference type="FunFam" id="3.40.50.300:FF:000001">
    <property type="entry name" value="ATP-dependent zinc metalloprotease FtsH"/>
    <property type="match status" value="1"/>
</dbReference>
<evidence type="ECO:0000256" key="8">
    <source>
        <dbReference type="ARBA" id="ARBA00022741"/>
    </source>
</evidence>
<keyword evidence="5" id="KW-0645">Protease</keyword>
<dbReference type="GO" id="GO:0004176">
    <property type="term" value="F:ATP-dependent peptidase activity"/>
    <property type="evidence" value="ECO:0007669"/>
    <property type="project" value="InterPro"/>
</dbReference>
<keyword evidence="9" id="KW-0378">Hydrolase</keyword>
<evidence type="ECO:0000256" key="12">
    <source>
        <dbReference type="ARBA" id="ARBA00022989"/>
    </source>
</evidence>
<dbReference type="InterPro" id="IPR000642">
    <property type="entry name" value="Peptidase_M41"/>
</dbReference>
<comment type="caution">
    <text evidence="19">The sequence shown here is derived from an EMBL/GenBank/DDBJ whole genome shotgun (WGS) entry which is preliminary data.</text>
</comment>
<dbReference type="Gene3D" id="1.10.8.60">
    <property type="match status" value="1"/>
</dbReference>
<reference evidence="19" key="1">
    <citation type="submission" date="2020-11" db="EMBL/GenBank/DDBJ databases">
        <authorList>
            <consortium name="DOE Joint Genome Institute"/>
            <person name="Ahrendt S."/>
            <person name="Riley R."/>
            <person name="Andreopoulos W."/>
            <person name="Labutti K."/>
            <person name="Pangilinan J."/>
            <person name="Ruiz-Duenas F.J."/>
            <person name="Barrasa J.M."/>
            <person name="Sanchez-Garcia M."/>
            <person name="Camarero S."/>
            <person name="Miyauchi S."/>
            <person name="Serrano A."/>
            <person name="Linde D."/>
            <person name="Babiker R."/>
            <person name="Drula E."/>
            <person name="Ayuso-Fernandez I."/>
            <person name="Pacheco R."/>
            <person name="Padilla G."/>
            <person name="Ferreira P."/>
            <person name="Barriuso J."/>
            <person name="Kellner H."/>
            <person name="Castanera R."/>
            <person name="Alfaro M."/>
            <person name="Ramirez L."/>
            <person name="Pisabarro A.G."/>
            <person name="Kuo A."/>
            <person name="Tritt A."/>
            <person name="Lipzen A."/>
            <person name="He G."/>
            <person name="Yan M."/>
            <person name="Ng V."/>
            <person name="Cullen D."/>
            <person name="Martin F."/>
            <person name="Rosso M.-N."/>
            <person name="Henrissat B."/>
            <person name="Hibbett D."/>
            <person name="Martinez A.T."/>
            <person name="Grigoriev I.V."/>
        </authorList>
    </citation>
    <scope>NUCLEOTIDE SEQUENCE</scope>
    <source>
        <strain evidence="19">CBS 506.95</strain>
    </source>
</reference>
<keyword evidence="11" id="KW-0067">ATP-binding</keyword>
<evidence type="ECO:0000256" key="2">
    <source>
        <dbReference type="ARBA" id="ARBA00004225"/>
    </source>
</evidence>
<keyword evidence="20" id="KW-1185">Reference proteome</keyword>
<dbReference type="FunFam" id="1.10.8.60:FF:000019">
    <property type="entry name" value="AFG3-like AAA ATPase 2"/>
    <property type="match status" value="1"/>
</dbReference>
<dbReference type="FunFam" id="1.20.58.760:FF:000003">
    <property type="entry name" value="AFG3-like AAA ATPase 2"/>
    <property type="match status" value="1"/>
</dbReference>
<evidence type="ECO:0000256" key="9">
    <source>
        <dbReference type="ARBA" id="ARBA00022801"/>
    </source>
</evidence>
<accession>A0A9P6E382</accession>
<dbReference type="PROSITE" id="PS00674">
    <property type="entry name" value="AAA"/>
    <property type="match status" value="1"/>
</dbReference>
<comment type="similarity">
    <text evidence="4">In the N-terminal section; belongs to the AAA ATPase family.</text>
</comment>
<keyword evidence="8" id="KW-0547">Nucleotide-binding</keyword>
<proteinExistence type="inferred from homology"/>
<dbReference type="Pfam" id="PF06480">
    <property type="entry name" value="FtsH_ext"/>
    <property type="match status" value="1"/>
</dbReference>
<keyword evidence="15" id="KW-0472">Membrane</keyword>
<evidence type="ECO:0000256" key="3">
    <source>
        <dbReference type="ARBA" id="ARBA00010044"/>
    </source>
</evidence>
<evidence type="ECO:0000256" key="15">
    <source>
        <dbReference type="ARBA" id="ARBA00023136"/>
    </source>
</evidence>
<dbReference type="SMART" id="SM00382">
    <property type="entry name" value="AAA"/>
    <property type="match status" value="1"/>
</dbReference>
<keyword evidence="12" id="KW-1133">Transmembrane helix</keyword>
<feature type="region of interest" description="Disordered" evidence="17">
    <location>
        <begin position="1"/>
        <end position="121"/>
    </location>
</feature>
<dbReference type="Gene3D" id="3.40.1690.20">
    <property type="match status" value="1"/>
</dbReference>
<comment type="subcellular location">
    <subcellularLocation>
        <location evidence="2">Mitochondrion membrane</location>
        <topology evidence="2">Multi-pass membrane protein</topology>
    </subcellularLocation>
</comment>
<dbReference type="GO" id="GO:0005745">
    <property type="term" value="C:m-AAA complex"/>
    <property type="evidence" value="ECO:0007669"/>
    <property type="project" value="TreeGrafter"/>
</dbReference>
<evidence type="ECO:0000256" key="17">
    <source>
        <dbReference type="SAM" id="MobiDB-lite"/>
    </source>
</evidence>
<dbReference type="Pfam" id="PF00004">
    <property type="entry name" value="AAA"/>
    <property type="match status" value="1"/>
</dbReference>
<dbReference type="InterPro" id="IPR050928">
    <property type="entry name" value="ATP-dep_Zn_Metalloprotease"/>
</dbReference>
<feature type="region of interest" description="Disordered" evidence="17">
    <location>
        <begin position="738"/>
        <end position="787"/>
    </location>
</feature>
<comment type="similarity">
    <text evidence="3">In the C-terminal section; belongs to the peptidase M41 family.</text>
</comment>
<dbReference type="GO" id="GO:0030163">
    <property type="term" value="P:protein catabolic process"/>
    <property type="evidence" value="ECO:0007669"/>
    <property type="project" value="UniProtKB-ARBA"/>
</dbReference>
<evidence type="ECO:0000256" key="16">
    <source>
        <dbReference type="ARBA" id="ARBA00048778"/>
    </source>
</evidence>
<gene>
    <name evidence="19" type="ORF">CPB83DRAFT_185356</name>
</gene>
<organism evidence="19 20">
    <name type="scientific">Crepidotus variabilis</name>
    <dbReference type="NCBI Taxonomy" id="179855"/>
    <lineage>
        <taxon>Eukaryota</taxon>
        <taxon>Fungi</taxon>
        <taxon>Dikarya</taxon>
        <taxon>Basidiomycota</taxon>
        <taxon>Agaricomycotina</taxon>
        <taxon>Agaricomycetes</taxon>
        <taxon>Agaricomycetidae</taxon>
        <taxon>Agaricales</taxon>
        <taxon>Agaricineae</taxon>
        <taxon>Crepidotaceae</taxon>
        <taxon>Crepidotus</taxon>
    </lineage>
</organism>
<keyword evidence="6" id="KW-0812">Transmembrane</keyword>
<keyword evidence="10" id="KW-0862">Zinc</keyword>
<dbReference type="HAMAP" id="MF_01458">
    <property type="entry name" value="FtsH"/>
    <property type="match status" value="1"/>
</dbReference>
<dbReference type="GO" id="GO:0004222">
    <property type="term" value="F:metalloendopeptidase activity"/>
    <property type="evidence" value="ECO:0007669"/>
    <property type="project" value="InterPro"/>
</dbReference>
<dbReference type="CDD" id="cd19501">
    <property type="entry name" value="RecA-like_FtsH"/>
    <property type="match status" value="1"/>
</dbReference>
<dbReference type="InterPro" id="IPR003959">
    <property type="entry name" value="ATPase_AAA_core"/>
</dbReference>
<keyword evidence="7" id="KW-0479">Metal-binding</keyword>
<evidence type="ECO:0000256" key="13">
    <source>
        <dbReference type="ARBA" id="ARBA00023049"/>
    </source>
</evidence>
<dbReference type="InterPro" id="IPR041569">
    <property type="entry name" value="AAA_lid_3"/>
</dbReference>
<evidence type="ECO:0000256" key="11">
    <source>
        <dbReference type="ARBA" id="ARBA00022840"/>
    </source>
</evidence>
<dbReference type="InterPro" id="IPR003593">
    <property type="entry name" value="AAA+_ATPase"/>
</dbReference>
<evidence type="ECO:0000256" key="1">
    <source>
        <dbReference type="ARBA" id="ARBA00001947"/>
    </source>
</evidence>
<sequence>MLSRSLKAATRLRSPRFVVPRVRAFATPSNDNIPERNSKQDSEQKGTNVEKEEGKPSGAEIPKGLEGFFKQYEQLTKRSSSQQRQESSSNHEQDSGRQRNNNRRNEPPPPPPPNNNGFTNSQGLWLLASATAYIAWSSSTSSHSKEITWQEFRTALLDRGLVDHLVVINKHQVRVKLHSNATGSMPGNLGAADYYFSIGSVEAFERKLDEAQQELGIPSGERIPVSYQDEISSVGAMLNFAPTLLLIGVLYWISRKGSGSSGGGIFSIGKSRAKMFNKDTDVKVKFKDVAGMDEAKEEIMEFVKFLKDPAKYEKLGAKIPRGAILSGPPGTGKTLLAKATAGEASVPFLSVSGSEFVEMFVGVGSSRVRDLFASAKKNAPCIIFVDEIDAIGKSRGKGGSFGGNDERESTLNQLLVEMDGFGTNEHIVILAGTNRPDVLDPALMRPGRFDRHIAIDRPDVSGRKGIYLVHLSPLRLEPSLKSNVESLAQKLAVLTPGFSGADVANVCNEAALRAARRGSDYVDSVDFDTAIERVIVGLERKSRVLSPEEKKTVAYHEAGHAICGWFLEHADPLLKVSIIPRGTGALGYAQYLPPDRYLLSTPQMLDRICMTLGGRVSEEIFFGAENITTGAQDDLQKITRLAFEACANYGMSDVIGPVSYGGDRAAKESWTKPFSEKTAEMLDAEVRKMITAAYERTRDLLTKHREDVEKVALLLLEKENITREDMLRLLGKRPFSSQDDMDKWLDENRGEKSAPPPLEPAPPMPEVESPGPMPAPAAKALDDKFMF</sequence>
<dbReference type="Proteomes" id="UP000807306">
    <property type="component" value="Unassembled WGS sequence"/>
</dbReference>
<dbReference type="OrthoDB" id="1413014at2759"/>
<feature type="domain" description="AAA+ ATPase" evidence="18">
    <location>
        <begin position="319"/>
        <end position="459"/>
    </location>
</feature>
<evidence type="ECO:0000313" key="20">
    <source>
        <dbReference type="Proteomes" id="UP000807306"/>
    </source>
</evidence>
<evidence type="ECO:0000256" key="7">
    <source>
        <dbReference type="ARBA" id="ARBA00022723"/>
    </source>
</evidence>
<dbReference type="SUPFAM" id="SSF52540">
    <property type="entry name" value="P-loop containing nucleoside triphosphate hydrolases"/>
    <property type="match status" value="1"/>
</dbReference>
<name>A0A9P6E382_9AGAR</name>
<comment type="cofactor">
    <cofactor evidence="1">
        <name>Zn(2+)</name>
        <dbReference type="ChEBI" id="CHEBI:29105"/>
    </cofactor>
</comment>
<keyword evidence="14" id="KW-0496">Mitochondrion</keyword>
<dbReference type="GO" id="GO:0016887">
    <property type="term" value="F:ATP hydrolysis activity"/>
    <property type="evidence" value="ECO:0007669"/>
    <property type="project" value="InterPro"/>
</dbReference>
<comment type="catalytic activity">
    <reaction evidence="16">
        <text>ATP + H2O = ADP + phosphate + H(+)</text>
        <dbReference type="Rhea" id="RHEA:13065"/>
        <dbReference type="ChEBI" id="CHEBI:15377"/>
        <dbReference type="ChEBI" id="CHEBI:15378"/>
        <dbReference type="ChEBI" id="CHEBI:30616"/>
        <dbReference type="ChEBI" id="CHEBI:43474"/>
        <dbReference type="ChEBI" id="CHEBI:456216"/>
    </reaction>
    <physiologicalReaction direction="left-to-right" evidence="16">
        <dbReference type="Rhea" id="RHEA:13066"/>
    </physiologicalReaction>
</comment>
<dbReference type="GO" id="GO:0005524">
    <property type="term" value="F:ATP binding"/>
    <property type="evidence" value="ECO:0007669"/>
    <property type="project" value="UniProtKB-KW"/>
</dbReference>
<dbReference type="PANTHER" id="PTHR43655">
    <property type="entry name" value="ATP-DEPENDENT PROTEASE"/>
    <property type="match status" value="1"/>
</dbReference>